<keyword evidence="3" id="KW-1185">Reference proteome</keyword>
<dbReference type="InterPro" id="IPR036779">
    <property type="entry name" value="LysM_dom_sf"/>
</dbReference>
<name>A0A1Y1RWP5_9SPIO</name>
<comment type="caution">
    <text evidence="2">The sequence shown here is derived from an EMBL/GenBank/DDBJ whole genome shotgun (WGS) entry which is preliminary data.</text>
</comment>
<dbReference type="SUPFAM" id="SSF53955">
    <property type="entry name" value="Lysozyme-like"/>
    <property type="match status" value="1"/>
</dbReference>
<accession>A0A1Y1RWP5</accession>
<evidence type="ECO:0000313" key="3">
    <source>
        <dbReference type="Proteomes" id="UP000192343"/>
    </source>
</evidence>
<dbReference type="InterPro" id="IPR018392">
    <property type="entry name" value="LysM"/>
</dbReference>
<dbReference type="CDD" id="cd16894">
    <property type="entry name" value="MltD-like"/>
    <property type="match status" value="1"/>
</dbReference>
<dbReference type="SUPFAM" id="SSF54106">
    <property type="entry name" value="LysM domain"/>
    <property type="match status" value="2"/>
</dbReference>
<dbReference type="InterPro" id="IPR023346">
    <property type="entry name" value="Lysozyme-like_dom_sf"/>
</dbReference>
<protein>
    <recommendedName>
        <fullName evidence="1">LysM domain-containing protein</fullName>
    </recommendedName>
</protein>
<dbReference type="SMART" id="SM00257">
    <property type="entry name" value="LysM"/>
    <property type="match status" value="2"/>
</dbReference>
<feature type="domain" description="LysM" evidence="1">
    <location>
        <begin position="359"/>
        <end position="403"/>
    </location>
</feature>
<dbReference type="Pfam" id="PF01464">
    <property type="entry name" value="SLT"/>
    <property type="match status" value="1"/>
</dbReference>
<dbReference type="AlphaFoldDB" id="A0A1Y1RWP5"/>
<dbReference type="PROSITE" id="PS51782">
    <property type="entry name" value="LYSM"/>
    <property type="match status" value="2"/>
</dbReference>
<dbReference type="PANTHER" id="PTHR33734:SF22">
    <property type="entry name" value="MEMBRANE-BOUND LYTIC MUREIN TRANSGLYCOSYLASE D"/>
    <property type="match status" value="1"/>
</dbReference>
<dbReference type="InterPro" id="IPR008258">
    <property type="entry name" value="Transglycosylase_SLT_dom_1"/>
</dbReference>
<feature type="domain" description="LysM" evidence="1">
    <location>
        <begin position="428"/>
        <end position="472"/>
    </location>
</feature>
<dbReference type="CDD" id="cd00118">
    <property type="entry name" value="LysM"/>
    <property type="match status" value="2"/>
</dbReference>
<dbReference type="PANTHER" id="PTHR33734">
    <property type="entry name" value="LYSM DOMAIN-CONTAINING GPI-ANCHORED PROTEIN 2"/>
    <property type="match status" value="1"/>
</dbReference>
<dbReference type="STRING" id="1963862.B4O97_14720"/>
<gene>
    <name evidence="2" type="ORF">B4O97_14720</name>
</gene>
<proteinExistence type="predicted"/>
<reference evidence="2 3" key="1">
    <citation type="submission" date="2017-03" db="EMBL/GenBank/DDBJ databases">
        <title>Draft Genome sequence of Marispirochaeta sp. strain JC444.</title>
        <authorList>
            <person name="Shivani Y."/>
            <person name="Subhash Y."/>
            <person name="Sasikala C."/>
            <person name="Ramana C."/>
        </authorList>
    </citation>
    <scope>NUCLEOTIDE SEQUENCE [LARGE SCALE GENOMIC DNA]</scope>
    <source>
        <strain evidence="2 3">JC444</strain>
    </source>
</reference>
<dbReference type="Proteomes" id="UP000192343">
    <property type="component" value="Unassembled WGS sequence"/>
</dbReference>
<dbReference type="EMBL" id="MWQY01000017">
    <property type="protein sequence ID" value="ORC33911.1"/>
    <property type="molecule type" value="Genomic_DNA"/>
</dbReference>
<sequence length="483" mass="54210">MVNGNGREFTLEKNPSPGAVMDKSRLSGGNVTLCILLCMTFHLYSGPLPARVEHWKGASKIMLSYETHPPSDLLNREGAPLPTRQGHKGPAFQSLNVSDFEDIPEVKAHYLHYSGKTGQEYLDRVLRRGEPYLPFIHSKIRQMGLPWELAYLPIIESAFIPSALSRSGASGLWQFMLNSIHPYDIQVNRWLDERRDFWKSTTGALEKLKSNYDVLGDWLLAIGAYNCGLGCMQRALEAAGTRDFWTLARNGYLPAETVSYVPRFLAVSRFASYPGRYRLPLQWEDHLWTRVEVSGPVHLSRLAEAADIPLRILAEANQELNQPVTPPQIKGYRLKVPQEYADSITRALNDEELALMDLDTYTIQQGDTLYALSRHYGVSTDLLLEFNPRLDPRRLMIGSEVIIPLAAPMPPYAGPEDNAGIVQYNTVTQYKVQPGDTLSSIGRRYNTSAAELAYNNQLSLNSLIHPGMVLKVPLGKSAPEEKR</sequence>
<evidence type="ECO:0000259" key="1">
    <source>
        <dbReference type="PROSITE" id="PS51782"/>
    </source>
</evidence>
<dbReference type="Pfam" id="PF01476">
    <property type="entry name" value="LysM"/>
    <property type="match status" value="2"/>
</dbReference>
<evidence type="ECO:0000313" key="2">
    <source>
        <dbReference type="EMBL" id="ORC33911.1"/>
    </source>
</evidence>
<dbReference type="Gene3D" id="3.10.350.10">
    <property type="entry name" value="LysM domain"/>
    <property type="match status" value="2"/>
</dbReference>
<dbReference type="Gene3D" id="1.10.530.10">
    <property type="match status" value="1"/>
</dbReference>
<organism evidence="2 3">
    <name type="scientific">Marispirochaeta aestuarii</name>
    <dbReference type="NCBI Taxonomy" id="1963862"/>
    <lineage>
        <taxon>Bacteria</taxon>
        <taxon>Pseudomonadati</taxon>
        <taxon>Spirochaetota</taxon>
        <taxon>Spirochaetia</taxon>
        <taxon>Spirochaetales</taxon>
        <taxon>Spirochaetaceae</taxon>
        <taxon>Marispirochaeta</taxon>
    </lineage>
</organism>